<comment type="similarity">
    <text evidence="1">Belongs to the heat shock protein 70 family.</text>
</comment>
<evidence type="ECO:0000256" key="2">
    <source>
        <dbReference type="ARBA" id="ARBA00022741"/>
    </source>
</evidence>
<reference evidence="4" key="2">
    <citation type="submission" date="2021-12" db="EMBL/GenBank/DDBJ databases">
        <title>Resequencing data analysis of finger millet.</title>
        <authorList>
            <person name="Hatakeyama M."/>
            <person name="Aluri S."/>
            <person name="Balachadran M.T."/>
            <person name="Sivarajan S.R."/>
            <person name="Poveda L."/>
            <person name="Shimizu-Inatsugi R."/>
            <person name="Schlapbach R."/>
            <person name="Sreeman S.M."/>
            <person name="Shimizu K.K."/>
        </authorList>
    </citation>
    <scope>NUCLEOTIDE SEQUENCE</scope>
</reference>
<dbReference type="FunFam" id="3.90.640.10:FF:000010">
    <property type="entry name" value="heat shock 70 kDa protein 14"/>
    <property type="match status" value="1"/>
</dbReference>
<proteinExistence type="inferred from homology"/>
<comment type="caution">
    <text evidence="4">The sequence shown here is derived from an EMBL/GenBank/DDBJ whole genome shotgun (WGS) entry which is preliminary data.</text>
</comment>
<keyword evidence="2" id="KW-0547">Nucleotide-binding</keyword>
<dbReference type="PROSITE" id="PS01036">
    <property type="entry name" value="HSP70_3"/>
    <property type="match status" value="1"/>
</dbReference>
<dbReference type="PROSITE" id="PS00297">
    <property type="entry name" value="HSP70_1"/>
    <property type="match status" value="1"/>
</dbReference>
<dbReference type="Pfam" id="PF00012">
    <property type="entry name" value="HSP70"/>
    <property type="match status" value="2"/>
</dbReference>
<dbReference type="InterPro" id="IPR018181">
    <property type="entry name" value="Heat_shock_70_CS"/>
</dbReference>
<sequence>MTTSQGEGPAIGIDLGTTYSCMAVWRDDRVEVIANEQGQPPHVVLRRLHRRQEPRRQGCGEPGCLEPRQYHLRSDNRALRRLRTACERAKRLLSYTVQTTIEIDSLHGGVDFSTTISRALFEKLNRNYFSECIEALKKCLRGAKMDKSSIHDVVLVGGSTHIPKVQDLLKEFFDGKALCRKVNPEEAVAYGAAIQASILNGDTGDGMMQDALLLEVTPLSLGVETIGGV</sequence>
<dbReference type="EMBL" id="BQKI01000363">
    <property type="protein sequence ID" value="GJN41478.1"/>
    <property type="molecule type" value="Genomic_DNA"/>
</dbReference>
<dbReference type="Proteomes" id="UP001054889">
    <property type="component" value="Unassembled WGS sequence"/>
</dbReference>
<dbReference type="GO" id="GO:0005524">
    <property type="term" value="F:ATP binding"/>
    <property type="evidence" value="ECO:0007669"/>
    <property type="project" value="UniProtKB-KW"/>
</dbReference>
<dbReference type="AlphaFoldDB" id="A0AAV5G484"/>
<name>A0AAV5G484_ELECO</name>
<dbReference type="GO" id="GO:0140662">
    <property type="term" value="F:ATP-dependent protein folding chaperone"/>
    <property type="evidence" value="ECO:0007669"/>
    <property type="project" value="InterPro"/>
</dbReference>
<accession>A0AAV5G484</accession>
<dbReference type="InterPro" id="IPR043129">
    <property type="entry name" value="ATPase_NBD"/>
</dbReference>
<evidence type="ECO:0000256" key="1">
    <source>
        <dbReference type="ARBA" id="ARBA00007381"/>
    </source>
</evidence>
<organism evidence="4 5">
    <name type="scientific">Eleusine coracana subsp. coracana</name>
    <dbReference type="NCBI Taxonomy" id="191504"/>
    <lineage>
        <taxon>Eukaryota</taxon>
        <taxon>Viridiplantae</taxon>
        <taxon>Streptophyta</taxon>
        <taxon>Embryophyta</taxon>
        <taxon>Tracheophyta</taxon>
        <taxon>Spermatophyta</taxon>
        <taxon>Magnoliopsida</taxon>
        <taxon>Liliopsida</taxon>
        <taxon>Poales</taxon>
        <taxon>Poaceae</taxon>
        <taxon>PACMAD clade</taxon>
        <taxon>Chloridoideae</taxon>
        <taxon>Cynodonteae</taxon>
        <taxon>Eleusininae</taxon>
        <taxon>Eleusine</taxon>
    </lineage>
</organism>
<dbReference type="Gene3D" id="3.90.640.10">
    <property type="entry name" value="Actin, Chain A, domain 4"/>
    <property type="match status" value="1"/>
</dbReference>
<dbReference type="FunFam" id="3.30.420.40:FF:000028">
    <property type="entry name" value="heat shock 70 kDa protein-like"/>
    <property type="match status" value="1"/>
</dbReference>
<evidence type="ECO:0000256" key="3">
    <source>
        <dbReference type="ARBA" id="ARBA00022840"/>
    </source>
</evidence>
<dbReference type="InterPro" id="IPR013126">
    <property type="entry name" value="Hsp_70_fam"/>
</dbReference>
<evidence type="ECO:0000313" key="5">
    <source>
        <dbReference type="Proteomes" id="UP001054889"/>
    </source>
</evidence>
<protein>
    <submittedName>
        <fullName evidence="4">Uncharacterized protein</fullName>
    </submittedName>
</protein>
<dbReference type="SUPFAM" id="SSF53067">
    <property type="entry name" value="Actin-like ATPase domain"/>
    <property type="match status" value="2"/>
</dbReference>
<reference evidence="4" key="1">
    <citation type="journal article" date="2018" name="DNA Res.">
        <title>Multiple hybrid de novo genome assembly of finger millet, an orphan allotetraploid crop.</title>
        <authorList>
            <person name="Hatakeyama M."/>
            <person name="Aluri S."/>
            <person name="Balachadran M.T."/>
            <person name="Sivarajan S.R."/>
            <person name="Patrignani A."/>
            <person name="Gruter S."/>
            <person name="Poveda L."/>
            <person name="Shimizu-Inatsugi R."/>
            <person name="Baeten J."/>
            <person name="Francoijs K.J."/>
            <person name="Nataraja K.N."/>
            <person name="Reddy Y.A.N."/>
            <person name="Phadnis S."/>
            <person name="Ravikumar R.L."/>
            <person name="Schlapbach R."/>
            <person name="Sreeman S.M."/>
            <person name="Shimizu K.K."/>
        </authorList>
    </citation>
    <scope>NUCLEOTIDE SEQUENCE</scope>
</reference>
<keyword evidence="3" id="KW-0067">ATP-binding</keyword>
<dbReference type="PANTHER" id="PTHR19375">
    <property type="entry name" value="HEAT SHOCK PROTEIN 70KDA"/>
    <property type="match status" value="1"/>
</dbReference>
<dbReference type="Gene3D" id="3.30.420.40">
    <property type="match status" value="3"/>
</dbReference>
<evidence type="ECO:0000313" key="4">
    <source>
        <dbReference type="EMBL" id="GJN41478.1"/>
    </source>
</evidence>
<keyword evidence="5" id="KW-1185">Reference proteome</keyword>
<gene>
    <name evidence="4" type="primary">gn00860</name>
    <name evidence="4" type="ORF">PR202_gn00860</name>
</gene>